<dbReference type="Proteomes" id="UP000242715">
    <property type="component" value="Unassembled WGS sequence"/>
</dbReference>
<dbReference type="InterPro" id="IPR024078">
    <property type="entry name" value="LmbE-like_dom_sf"/>
</dbReference>
<dbReference type="GO" id="GO:0016020">
    <property type="term" value="C:membrane"/>
    <property type="evidence" value="ECO:0007669"/>
    <property type="project" value="GOC"/>
</dbReference>
<organism evidence="3 4">
    <name type="scientific">Trifolium subterraneum</name>
    <name type="common">Subterranean clover</name>
    <dbReference type="NCBI Taxonomy" id="3900"/>
    <lineage>
        <taxon>Eukaryota</taxon>
        <taxon>Viridiplantae</taxon>
        <taxon>Streptophyta</taxon>
        <taxon>Embryophyta</taxon>
        <taxon>Tracheophyta</taxon>
        <taxon>Spermatophyta</taxon>
        <taxon>Magnoliopsida</taxon>
        <taxon>eudicotyledons</taxon>
        <taxon>Gunneridae</taxon>
        <taxon>Pentapetalae</taxon>
        <taxon>rosids</taxon>
        <taxon>fabids</taxon>
        <taxon>Fabales</taxon>
        <taxon>Fabaceae</taxon>
        <taxon>Papilionoideae</taxon>
        <taxon>50 kb inversion clade</taxon>
        <taxon>NPAAA clade</taxon>
        <taxon>Hologalegina</taxon>
        <taxon>IRL clade</taxon>
        <taxon>Trifolieae</taxon>
        <taxon>Trifolium</taxon>
    </lineage>
</organism>
<dbReference type="GO" id="GO:0005783">
    <property type="term" value="C:endoplasmic reticulum"/>
    <property type="evidence" value="ECO:0007669"/>
    <property type="project" value="TreeGrafter"/>
</dbReference>
<evidence type="ECO:0000256" key="1">
    <source>
        <dbReference type="ARBA" id="ARBA00006066"/>
    </source>
</evidence>
<dbReference type="OrthoDB" id="440160at2759"/>
<dbReference type="AlphaFoldDB" id="A0A2Z6P9M2"/>
<protein>
    <recommendedName>
        <fullName evidence="2">N-acetylglucosaminylphosphatidylinositol deacetylase</fullName>
        <ecNumber evidence="2">3.5.1.89</ecNumber>
    </recommendedName>
</protein>
<accession>A0A2Z6P9M2</accession>
<sequence length="269" mass="30910">MALILIIASLIFLWIISLCKIFLLPRTPFTKHFTLNGRAFRKRNVLLVIAHPDDESMFFTPTINFLTSRGHYVQILCLSNGDADGKGNIRKQELFQACVSLKVPMQQVKTVNHPDLQDGFGKVWNHSLLGKIIEEEITSHGIDMIITFDNYGVSGHCNHRDVHYGVCTDLNNFHVVSSKLLHDTSRGDIEVWELVSTNILRKYSGPIDIWLSMFWATLPSNGTIQCLVNEHSRRSFTAMAQHKSQWVWFRKLFVVLSSYTYMNTLRKIK</sequence>
<dbReference type="GO" id="GO:0000225">
    <property type="term" value="F:N-acetylglucosaminylphosphatidylinositol deacetylase activity"/>
    <property type="evidence" value="ECO:0007669"/>
    <property type="project" value="UniProtKB-EC"/>
</dbReference>
<comment type="similarity">
    <text evidence="1">Belongs to the PIGL family.</text>
</comment>
<reference evidence="4" key="1">
    <citation type="journal article" date="2017" name="Front. Plant Sci.">
        <title>Climate Clever Clovers: New Paradigm to Reduce the Environmental Footprint of Ruminants by Breeding Low Methanogenic Forages Utilizing Haplotype Variation.</title>
        <authorList>
            <person name="Kaur P."/>
            <person name="Appels R."/>
            <person name="Bayer P.E."/>
            <person name="Keeble-Gagnere G."/>
            <person name="Wang J."/>
            <person name="Hirakawa H."/>
            <person name="Shirasawa K."/>
            <person name="Vercoe P."/>
            <person name="Stefanova K."/>
            <person name="Durmic Z."/>
            <person name="Nichols P."/>
            <person name="Revell C."/>
            <person name="Isobe S.N."/>
            <person name="Edwards D."/>
            <person name="Erskine W."/>
        </authorList>
    </citation>
    <scope>NUCLEOTIDE SEQUENCE [LARGE SCALE GENOMIC DNA]</scope>
    <source>
        <strain evidence="4">cv. Daliak</strain>
    </source>
</reference>
<dbReference type="EC" id="3.5.1.89" evidence="2"/>
<name>A0A2Z6P9M2_TRISU</name>
<dbReference type="PANTHER" id="PTHR12993">
    <property type="entry name" value="N-ACETYLGLUCOSAMINYL-PHOSPHATIDYLINOSITOL DE-N-ACETYLASE-RELATED"/>
    <property type="match status" value="1"/>
</dbReference>
<evidence type="ECO:0000256" key="2">
    <source>
        <dbReference type="ARBA" id="ARBA00012176"/>
    </source>
</evidence>
<keyword evidence="4" id="KW-1185">Reference proteome</keyword>
<dbReference type="Gene3D" id="3.40.50.10320">
    <property type="entry name" value="LmbE-like"/>
    <property type="match status" value="1"/>
</dbReference>
<dbReference type="GO" id="GO:0006506">
    <property type="term" value="P:GPI anchor biosynthetic process"/>
    <property type="evidence" value="ECO:0007669"/>
    <property type="project" value="UniProtKB-UniPathway"/>
</dbReference>
<dbReference type="EMBL" id="DF974098">
    <property type="protein sequence ID" value="GAU45075.1"/>
    <property type="molecule type" value="Genomic_DNA"/>
</dbReference>
<evidence type="ECO:0000313" key="3">
    <source>
        <dbReference type="EMBL" id="GAU45075.1"/>
    </source>
</evidence>
<dbReference type="PANTHER" id="PTHR12993:SF11">
    <property type="entry name" value="N-ACETYLGLUCOSAMINYL-PHOSPHATIDYLINOSITOL DE-N-ACETYLASE"/>
    <property type="match status" value="1"/>
</dbReference>
<evidence type="ECO:0000313" key="4">
    <source>
        <dbReference type="Proteomes" id="UP000242715"/>
    </source>
</evidence>
<gene>
    <name evidence="3" type="ORF">TSUD_85610</name>
</gene>
<dbReference type="InterPro" id="IPR003737">
    <property type="entry name" value="GlcNAc_PI_deacetylase-related"/>
</dbReference>
<dbReference type="Pfam" id="PF02585">
    <property type="entry name" value="PIG-L"/>
    <property type="match status" value="1"/>
</dbReference>
<proteinExistence type="inferred from homology"/>
<dbReference type="UniPathway" id="UPA00196"/>
<dbReference type="SUPFAM" id="SSF102588">
    <property type="entry name" value="LmbE-like"/>
    <property type="match status" value="1"/>
</dbReference>